<evidence type="ECO:0000313" key="4">
    <source>
        <dbReference type="Proteomes" id="UP000660024"/>
    </source>
</evidence>
<evidence type="ECO:0000259" key="2">
    <source>
        <dbReference type="PROSITE" id="PS50894"/>
    </source>
</evidence>
<dbReference type="SUPFAM" id="SSF47226">
    <property type="entry name" value="Histidine-containing phosphotransfer domain, HPT domain"/>
    <property type="match status" value="1"/>
</dbReference>
<dbReference type="RefSeq" id="WP_200585182.1">
    <property type="nucleotide sequence ID" value="NZ_JAEHFY010000006.1"/>
</dbReference>
<dbReference type="Gene3D" id="1.20.120.160">
    <property type="entry name" value="HPT domain"/>
    <property type="match status" value="1"/>
</dbReference>
<proteinExistence type="predicted"/>
<dbReference type="Proteomes" id="UP000660024">
    <property type="component" value="Unassembled WGS sequence"/>
</dbReference>
<name>A0ABS1BHR2_9SPHI</name>
<accession>A0ABS1BHR2</accession>
<reference evidence="3 4" key="1">
    <citation type="submission" date="2020-12" db="EMBL/GenBank/DDBJ databases">
        <title>Bacterial novel species Pedobacter sp. SD-b isolated from soil.</title>
        <authorList>
            <person name="Jung H.-Y."/>
        </authorList>
    </citation>
    <scope>NUCLEOTIDE SEQUENCE [LARGE SCALE GENOMIC DNA]</scope>
    <source>
        <strain evidence="3 4">SD-b</strain>
    </source>
</reference>
<keyword evidence="1" id="KW-0597">Phosphoprotein</keyword>
<keyword evidence="4" id="KW-1185">Reference proteome</keyword>
<evidence type="ECO:0000313" key="3">
    <source>
        <dbReference type="EMBL" id="MBK0382405.1"/>
    </source>
</evidence>
<feature type="domain" description="HPt" evidence="2">
    <location>
        <begin position="23"/>
        <end position="124"/>
    </location>
</feature>
<protein>
    <submittedName>
        <fullName evidence="3">Hpt domain-containing protein</fullName>
    </submittedName>
</protein>
<dbReference type="InterPro" id="IPR036641">
    <property type="entry name" value="HPT_dom_sf"/>
</dbReference>
<dbReference type="EMBL" id="JAEHFY010000006">
    <property type="protein sequence ID" value="MBK0382405.1"/>
    <property type="molecule type" value="Genomic_DNA"/>
</dbReference>
<feature type="modified residue" description="Phosphohistidine" evidence="1">
    <location>
        <position position="62"/>
    </location>
</feature>
<organism evidence="3 4">
    <name type="scientific">Pedobacter segetis</name>
    <dbReference type="NCBI Taxonomy" id="2793069"/>
    <lineage>
        <taxon>Bacteria</taxon>
        <taxon>Pseudomonadati</taxon>
        <taxon>Bacteroidota</taxon>
        <taxon>Sphingobacteriia</taxon>
        <taxon>Sphingobacteriales</taxon>
        <taxon>Sphingobacteriaceae</taxon>
        <taxon>Pedobacter</taxon>
    </lineage>
</organism>
<dbReference type="InterPro" id="IPR008207">
    <property type="entry name" value="Sig_transdc_His_kin_Hpt_dom"/>
</dbReference>
<comment type="caution">
    <text evidence="3">The sequence shown here is derived from an EMBL/GenBank/DDBJ whole genome shotgun (WGS) entry which is preliminary data.</text>
</comment>
<evidence type="ECO:0000256" key="1">
    <source>
        <dbReference type="PROSITE-ProRule" id="PRU00110"/>
    </source>
</evidence>
<dbReference type="Pfam" id="PF01627">
    <property type="entry name" value="Hpt"/>
    <property type="match status" value="1"/>
</dbReference>
<gene>
    <name evidence="3" type="ORF">I5M32_05470</name>
</gene>
<sequence>MELNDKKELVLDLSYLQELADDNTDFIVEMIDIFLMQTPDYVAALEAGVVAKDFKAIGDAAHKIKPTLSFMGLALAKETMVSIEARARNQDDYMGILQDFESLKLVFDKVYIKLKEKKEELLAKG</sequence>
<dbReference type="PROSITE" id="PS50894">
    <property type="entry name" value="HPT"/>
    <property type="match status" value="1"/>
</dbReference>